<dbReference type="HOGENOM" id="CLU_032980_0_0_11"/>
<dbReference type="eggNOG" id="COG1463">
    <property type="taxonomic scope" value="Bacteria"/>
</dbReference>
<dbReference type="InterPro" id="IPR005693">
    <property type="entry name" value="Mce"/>
</dbReference>
<dbReference type="PANTHER" id="PTHR33371">
    <property type="entry name" value="INTERMEMBRANE PHOSPHOLIPID TRANSPORT SYSTEM BINDING PROTEIN MLAD-RELATED"/>
    <property type="match status" value="1"/>
</dbReference>
<dbReference type="GO" id="GO:0005576">
    <property type="term" value="C:extracellular region"/>
    <property type="evidence" value="ECO:0007669"/>
    <property type="project" value="TreeGrafter"/>
</dbReference>
<evidence type="ECO:0000313" key="4">
    <source>
        <dbReference type="Proteomes" id="UP000003111"/>
    </source>
</evidence>
<dbReference type="InterPro" id="IPR052336">
    <property type="entry name" value="MlaD_Phospholipid_Transporter"/>
</dbReference>
<keyword evidence="4" id="KW-1185">Reference proteome</keyword>
<accession>E2S876</accession>
<reference evidence="3" key="1">
    <citation type="submission" date="2010-08" db="EMBL/GenBank/DDBJ databases">
        <authorList>
            <person name="Muzny D."/>
            <person name="Qin X."/>
            <person name="Buhay C."/>
            <person name="Dugan-Rocha S."/>
            <person name="Ding Y."/>
            <person name="Chen G."/>
            <person name="Hawes A."/>
            <person name="Holder M."/>
            <person name="Jhangiani S."/>
            <person name="Johnson A."/>
            <person name="Khan Z."/>
            <person name="Li Z."/>
            <person name="Liu W."/>
            <person name="Liu X."/>
            <person name="Perez L."/>
            <person name="Shen H."/>
            <person name="Wang Q."/>
            <person name="Watt J."/>
            <person name="Xi L."/>
            <person name="Xin Y."/>
            <person name="Zhou J."/>
            <person name="Deng J."/>
            <person name="Jiang H."/>
            <person name="Liu Y."/>
            <person name="Qu J."/>
            <person name="Song X.-Z."/>
            <person name="Zhang L."/>
            <person name="Villasana D."/>
            <person name="Johnson A."/>
            <person name="Liu J."/>
            <person name="Liyanage D."/>
            <person name="Lorensuhewa L."/>
            <person name="Robinson T."/>
            <person name="Song A."/>
            <person name="Song B.-B."/>
            <person name="Dinh H."/>
            <person name="Thornton R."/>
            <person name="Coyle M."/>
            <person name="Francisco L."/>
            <person name="Jackson L."/>
            <person name="Javaid M."/>
            <person name="Korchina V."/>
            <person name="Kovar C."/>
            <person name="Mata R."/>
            <person name="Mathew T."/>
            <person name="Ngo R."/>
            <person name="Nguyen L."/>
            <person name="Nguyen N."/>
            <person name="Okwuonu G."/>
            <person name="Ongeri F."/>
            <person name="Pham C."/>
            <person name="Simmons D."/>
            <person name="Wilczek-Boney K."/>
            <person name="Hale W."/>
            <person name="Jakkamsetti A."/>
            <person name="Pham P."/>
            <person name="Ruth R."/>
            <person name="San Lucas F."/>
            <person name="Warren J."/>
            <person name="Zhang J."/>
            <person name="Zhao Z."/>
            <person name="Zhou C."/>
            <person name="Zhu D."/>
            <person name="Lee S."/>
            <person name="Bess C."/>
            <person name="Blankenburg K."/>
            <person name="Forbes L."/>
            <person name="Fu Q."/>
            <person name="Gubbala S."/>
            <person name="Hirani K."/>
            <person name="Jayaseelan J.C."/>
            <person name="Lara F."/>
            <person name="Munidasa M."/>
            <person name="Palculict T."/>
            <person name="Patil S."/>
            <person name="Pu L.-L."/>
            <person name="Saada N."/>
            <person name="Tang L."/>
            <person name="Weissenberger G."/>
            <person name="Zhu Y."/>
            <person name="Hemphill L."/>
            <person name="Shang Y."/>
            <person name="Youmans B."/>
            <person name="Ayvaz T."/>
            <person name="Ross M."/>
            <person name="Santibanez J."/>
            <person name="Aqrawi P."/>
            <person name="Gross S."/>
            <person name="Joshi V."/>
            <person name="Fowler G."/>
            <person name="Nazareth L."/>
            <person name="Reid J."/>
            <person name="Worley K."/>
            <person name="Petrosino J."/>
            <person name="Highlander S."/>
            <person name="Gibbs R."/>
        </authorList>
    </citation>
    <scope>NUCLEOTIDE SEQUENCE [LARGE SCALE GENOMIC DNA]</scope>
    <source>
        <strain evidence="3">DSM 15272</strain>
    </source>
</reference>
<organism evidence="3 4">
    <name type="scientific">Aeromicrobium marinum DSM 15272</name>
    <dbReference type="NCBI Taxonomy" id="585531"/>
    <lineage>
        <taxon>Bacteria</taxon>
        <taxon>Bacillati</taxon>
        <taxon>Actinomycetota</taxon>
        <taxon>Actinomycetes</taxon>
        <taxon>Propionibacteriales</taxon>
        <taxon>Nocardioidaceae</taxon>
        <taxon>Aeromicrobium</taxon>
    </lineage>
</organism>
<dbReference type="Proteomes" id="UP000003111">
    <property type="component" value="Unassembled WGS sequence"/>
</dbReference>
<evidence type="ECO:0000313" key="3">
    <source>
        <dbReference type="EMBL" id="EFQ84381.1"/>
    </source>
</evidence>
<dbReference type="EMBL" id="ACLF03000002">
    <property type="protein sequence ID" value="EFQ84381.1"/>
    <property type="molecule type" value="Genomic_DNA"/>
</dbReference>
<dbReference type="PANTHER" id="PTHR33371:SF16">
    <property type="entry name" value="MCE-FAMILY PROTEIN MCE3F"/>
    <property type="match status" value="1"/>
</dbReference>
<evidence type="ECO:0000259" key="2">
    <source>
        <dbReference type="Pfam" id="PF02470"/>
    </source>
</evidence>
<protein>
    <submittedName>
        <fullName evidence="3">Virulence factor Mce family protein</fullName>
    </submittedName>
</protein>
<dbReference type="NCBIfam" id="TIGR00996">
    <property type="entry name" value="Mtu_fam_mce"/>
    <property type="match status" value="1"/>
</dbReference>
<comment type="caution">
    <text evidence="3">The sequence shown here is derived from an EMBL/GenBank/DDBJ whole genome shotgun (WGS) entry which is preliminary data.</text>
</comment>
<sequence>MLTRRIKAQLIIFALLGGSALVFVTLVYGDTPRSTGVTHTSIDIEFDDVSGLYPRALVSYRGVKVGQVDSLDFRDDGVLVKVYLEKGIRVPEATRAQIKSTSAIGEQFIDLLPENDDGPYLAGGDTIPASQTDGLLQITPVLESADALVESVPLEETANLLDQLEVAIGGSGEDFSQIIEDSREVLDAAQARVLQTTGLIRNLDPVIQSQLALAESTASALKSVAGVTTQLAASDPDLEALLDRAPLALRETGALVDALETSVPATLEGTQSISEVVNVYEDYLRQTIIVYPALQARLQAVLLPHANAGEAKLDLKTNLGDPPPCLEGYVPVSERRDPSDLTDVEAAALHCQAPADSESAVRGARNTPCPNDPGRRSATPFGCGLVFDGSLPATAAAVPIPAGQESPGMLELLGGTATQGGPTSWTALLTGLATP</sequence>
<proteinExistence type="predicted"/>
<dbReference type="STRING" id="585531.HMPREF0063_10233"/>
<dbReference type="InterPro" id="IPR003399">
    <property type="entry name" value="Mce/MlaD"/>
</dbReference>
<feature type="region of interest" description="Disordered" evidence="1">
    <location>
        <begin position="355"/>
        <end position="375"/>
    </location>
</feature>
<feature type="domain" description="Mce/MlaD" evidence="2">
    <location>
        <begin position="40"/>
        <end position="113"/>
    </location>
</feature>
<dbReference type="AlphaFoldDB" id="E2S876"/>
<name>E2S876_9ACTN</name>
<dbReference type="Pfam" id="PF02470">
    <property type="entry name" value="MlaD"/>
    <property type="match status" value="1"/>
</dbReference>
<gene>
    <name evidence="3" type="ORF">HMPREF0063_10233</name>
</gene>
<evidence type="ECO:0000256" key="1">
    <source>
        <dbReference type="SAM" id="MobiDB-lite"/>
    </source>
</evidence>